<dbReference type="Proteomes" id="UP000184436">
    <property type="component" value="Unassembled WGS sequence"/>
</dbReference>
<accession>A0A1M5BE10</accession>
<dbReference type="AlphaFoldDB" id="A0A1M5BE10"/>
<reference evidence="1 2" key="1">
    <citation type="submission" date="2016-11" db="EMBL/GenBank/DDBJ databases">
        <authorList>
            <person name="Jaros S."/>
            <person name="Januszkiewicz K."/>
            <person name="Wedrychowicz H."/>
        </authorList>
    </citation>
    <scope>NUCLEOTIDE SEQUENCE [LARGE SCALE GENOMIC DNA]</scope>
    <source>
        <strain evidence="1 2">DSM 26883</strain>
    </source>
</reference>
<organism evidence="1 2">
    <name type="scientific">Bacteroides faecichinchillae</name>
    <dbReference type="NCBI Taxonomy" id="871325"/>
    <lineage>
        <taxon>Bacteria</taxon>
        <taxon>Pseudomonadati</taxon>
        <taxon>Bacteroidota</taxon>
        <taxon>Bacteroidia</taxon>
        <taxon>Bacteroidales</taxon>
        <taxon>Bacteroidaceae</taxon>
        <taxon>Bacteroides</taxon>
    </lineage>
</organism>
<dbReference type="OrthoDB" id="9909568at2"/>
<name>A0A1M5BE10_9BACE</name>
<keyword evidence="2" id="KW-1185">Reference proteome</keyword>
<dbReference type="STRING" id="871325.SAMN05444349_11881"/>
<evidence type="ECO:0000313" key="1">
    <source>
        <dbReference type="EMBL" id="SHF40668.1"/>
    </source>
</evidence>
<dbReference type="EMBL" id="FQVD01000018">
    <property type="protein sequence ID" value="SHF40668.1"/>
    <property type="molecule type" value="Genomic_DNA"/>
</dbReference>
<protein>
    <submittedName>
        <fullName evidence="1">Uncharacterized protein</fullName>
    </submittedName>
</protein>
<proteinExistence type="predicted"/>
<sequence length="174" mass="18557">MGCVSNISGAITYDCQYGAVGIQDMLLINFSDISSISITNGVATVTLTSTGKTIRVASIRKGANASEALRENENAPNALEQTVNFTVYKKTAQENIFTNNILNSRVVVVAKMVEKNVYRIYGTNYGLEISAVEESANDNGGFTTITLATPQGVYGEPRASVTADTWNTLLGKAS</sequence>
<gene>
    <name evidence="1" type="ORF">SAMN05444349_11881</name>
</gene>
<dbReference type="RefSeq" id="WP_033887119.1">
    <property type="nucleotide sequence ID" value="NZ_FQVD01000018.1"/>
</dbReference>
<evidence type="ECO:0000313" key="2">
    <source>
        <dbReference type="Proteomes" id="UP000184436"/>
    </source>
</evidence>